<name>A0ABQ4MGJ7_9BACL</name>
<dbReference type="Proteomes" id="UP000679992">
    <property type="component" value="Unassembled WGS sequence"/>
</dbReference>
<feature type="transmembrane region" description="Helical" evidence="1">
    <location>
        <begin position="109"/>
        <end position="134"/>
    </location>
</feature>
<feature type="transmembrane region" description="Helical" evidence="1">
    <location>
        <begin position="49"/>
        <end position="72"/>
    </location>
</feature>
<keyword evidence="1" id="KW-0812">Transmembrane</keyword>
<feature type="transmembrane region" description="Helical" evidence="1">
    <location>
        <begin position="14"/>
        <end position="37"/>
    </location>
</feature>
<dbReference type="EMBL" id="BOSL01000015">
    <property type="protein sequence ID" value="GIP55108.1"/>
    <property type="molecule type" value="Genomic_DNA"/>
</dbReference>
<gene>
    <name evidence="2" type="ORF">J42TS3_41430</name>
</gene>
<evidence type="ECO:0000313" key="3">
    <source>
        <dbReference type="Proteomes" id="UP000679992"/>
    </source>
</evidence>
<keyword evidence="3" id="KW-1185">Reference proteome</keyword>
<evidence type="ECO:0000313" key="2">
    <source>
        <dbReference type="EMBL" id="GIP55108.1"/>
    </source>
</evidence>
<evidence type="ECO:0000256" key="1">
    <source>
        <dbReference type="SAM" id="Phobius"/>
    </source>
</evidence>
<feature type="transmembrane region" description="Helical" evidence="1">
    <location>
        <begin position="78"/>
        <end position="97"/>
    </location>
</feature>
<proteinExistence type="predicted"/>
<keyword evidence="1" id="KW-0472">Membrane</keyword>
<reference evidence="2 3" key="1">
    <citation type="submission" date="2021-03" db="EMBL/GenBank/DDBJ databases">
        <title>Antimicrobial resistance genes in bacteria isolated from Japanese honey, and their potential for conferring macrolide and lincosamide resistance in the American foulbrood pathogen Paenibacillus larvae.</title>
        <authorList>
            <person name="Okamoto M."/>
            <person name="Kumagai M."/>
            <person name="Kanamori H."/>
            <person name="Takamatsu D."/>
        </authorList>
    </citation>
    <scope>NUCLEOTIDE SEQUENCE [LARGE SCALE GENOMIC DNA]</scope>
    <source>
        <strain evidence="2 3">J42TS3</strain>
    </source>
</reference>
<sequence length="147" mass="16951">METIGVSELTSKMFSYFILIEISLTLFISLTEFISYIYNGLLKFSNRVLIFYIFAAMIVTNIIFSVVYYSLFILTNNYINLFETAYIAFALNFSLPLREDVQTILSNTYIFNIITVIQSVFGKLIELVLIGLILTRLMNALIEMKSK</sequence>
<comment type="caution">
    <text evidence="2">The sequence shown here is derived from an EMBL/GenBank/DDBJ whole genome shotgun (WGS) entry which is preliminary data.</text>
</comment>
<accession>A0ABQ4MGJ7</accession>
<protein>
    <submittedName>
        <fullName evidence="2">Uncharacterized protein</fullName>
    </submittedName>
</protein>
<organism evidence="2 3">
    <name type="scientific">Paenibacillus vini</name>
    <dbReference type="NCBI Taxonomy" id="1476024"/>
    <lineage>
        <taxon>Bacteria</taxon>
        <taxon>Bacillati</taxon>
        <taxon>Bacillota</taxon>
        <taxon>Bacilli</taxon>
        <taxon>Bacillales</taxon>
        <taxon>Paenibacillaceae</taxon>
        <taxon>Paenibacillus</taxon>
    </lineage>
</organism>
<keyword evidence="1" id="KW-1133">Transmembrane helix</keyword>